<evidence type="ECO:0000313" key="2">
    <source>
        <dbReference type="Proteomes" id="UP000248806"/>
    </source>
</evidence>
<dbReference type="AlphaFoldDB" id="A0A326U589"/>
<reference evidence="1 2" key="1">
    <citation type="submission" date="2018-06" db="EMBL/GenBank/DDBJ databases">
        <title>Genomic Encyclopedia of Archaeal and Bacterial Type Strains, Phase II (KMG-II): from individual species to whole genera.</title>
        <authorList>
            <person name="Goeker M."/>
        </authorList>
    </citation>
    <scope>NUCLEOTIDE SEQUENCE [LARGE SCALE GENOMIC DNA]</scope>
    <source>
        <strain evidence="1 2">ATCC BAA-1881</strain>
    </source>
</reference>
<accession>A0A326U589</accession>
<proteinExistence type="predicted"/>
<dbReference type="EMBL" id="QKUF01000010">
    <property type="protein sequence ID" value="PZW28432.1"/>
    <property type="molecule type" value="Genomic_DNA"/>
</dbReference>
<protein>
    <submittedName>
        <fullName evidence="1">Uncharacterized protein</fullName>
    </submittedName>
</protein>
<gene>
    <name evidence="1" type="ORF">EI42_03186</name>
</gene>
<comment type="caution">
    <text evidence="1">The sequence shown here is derived from an EMBL/GenBank/DDBJ whole genome shotgun (WGS) entry which is preliminary data.</text>
</comment>
<organism evidence="1 2">
    <name type="scientific">Thermosporothrix hazakensis</name>
    <dbReference type="NCBI Taxonomy" id="644383"/>
    <lineage>
        <taxon>Bacteria</taxon>
        <taxon>Bacillati</taxon>
        <taxon>Chloroflexota</taxon>
        <taxon>Ktedonobacteria</taxon>
        <taxon>Ktedonobacterales</taxon>
        <taxon>Thermosporotrichaceae</taxon>
        <taxon>Thermosporothrix</taxon>
    </lineage>
</organism>
<sequence>MERRFFVASLFLLCLVLVLVTAWQFALYASLLNAGPMHIQPKNHAIPESIRSVSMKNPMYTSCRVLVQSNVCIYV</sequence>
<dbReference type="Proteomes" id="UP000248806">
    <property type="component" value="Unassembled WGS sequence"/>
</dbReference>
<name>A0A326U589_THEHA</name>
<evidence type="ECO:0000313" key="1">
    <source>
        <dbReference type="EMBL" id="PZW28432.1"/>
    </source>
</evidence>
<keyword evidence="2" id="KW-1185">Reference proteome</keyword>